<evidence type="ECO:0000256" key="1">
    <source>
        <dbReference type="SAM" id="MobiDB-lite"/>
    </source>
</evidence>
<evidence type="ECO:0000313" key="3">
    <source>
        <dbReference type="EMBL" id="QDV67127.1"/>
    </source>
</evidence>
<dbReference type="KEGG" id="rcf:Poly24_08180"/>
<feature type="compositionally biased region" description="Low complexity" evidence="1">
    <location>
        <begin position="499"/>
        <end position="512"/>
    </location>
</feature>
<organism evidence="3 4">
    <name type="scientific">Rosistilla carotiformis</name>
    <dbReference type="NCBI Taxonomy" id="2528017"/>
    <lineage>
        <taxon>Bacteria</taxon>
        <taxon>Pseudomonadati</taxon>
        <taxon>Planctomycetota</taxon>
        <taxon>Planctomycetia</taxon>
        <taxon>Pirellulales</taxon>
        <taxon>Pirellulaceae</taxon>
        <taxon>Rosistilla</taxon>
    </lineage>
</organism>
<keyword evidence="2" id="KW-1133">Transmembrane helix</keyword>
<dbReference type="Proteomes" id="UP000315082">
    <property type="component" value="Chromosome"/>
</dbReference>
<keyword evidence="2" id="KW-0472">Membrane</keyword>
<dbReference type="EMBL" id="CP036348">
    <property type="protein sequence ID" value="QDV67127.1"/>
    <property type="molecule type" value="Genomic_DNA"/>
</dbReference>
<dbReference type="AlphaFoldDB" id="A0A518JNL0"/>
<protein>
    <submittedName>
        <fullName evidence="3">Uncharacterized protein</fullName>
    </submittedName>
</protein>
<proteinExistence type="predicted"/>
<gene>
    <name evidence="3" type="ORF">Poly24_08180</name>
</gene>
<sequence length="531" mass="58271">MSYRVEATHAASLQHSHRTQQLLAAWFIGLIAAVVFGTLTSPAWGQAAAAKPQYDVMKYQPNWFTEKSIVNRIKQIRSQIVNDPAQLTEQKDFFVKIYQNLFASMTDPAEFANLQPRRAEVMKDIYNAGRRGNTQVSRGLSIMSFQQCKAIAQGNYYPGARINAVLMIGELNDREPNSLEKKAPIPMQAALPLLLEIAQDPKYNDGLKVAAIQGIQRHAMLNSDRWKPELQDQVADLMISIADATAPKDRNLEAHGWVQMLAINTLVSLKNPRRVDQVAKLVLELPTKEDSSQLALVYAARATPKIQIPKEFKPQADAVLKRWASQMLSTISREAKRIEDLEKPRPKASMAGMGMGMEMGMEMGMGGAEAYPDMGMEMGMGMGMGMPGPGAAKPQPIEIILARRMINDVIESFHLGLTGTRAQTDTASVTTGLVANLSDEKEKADAIRLVAIVDEVKAGVNDTMLSKNLEYAEKLRELETKLQAYVNPGAVDAKPNANPSPFFDGPFSSSPPALNRSEPSVATLPKVAGQN</sequence>
<feature type="region of interest" description="Disordered" evidence="1">
    <location>
        <begin position="493"/>
        <end position="531"/>
    </location>
</feature>
<reference evidence="3 4" key="1">
    <citation type="submission" date="2019-02" db="EMBL/GenBank/DDBJ databases">
        <title>Deep-cultivation of Planctomycetes and their phenomic and genomic characterization uncovers novel biology.</title>
        <authorList>
            <person name="Wiegand S."/>
            <person name="Jogler M."/>
            <person name="Boedeker C."/>
            <person name="Pinto D."/>
            <person name="Vollmers J."/>
            <person name="Rivas-Marin E."/>
            <person name="Kohn T."/>
            <person name="Peeters S.H."/>
            <person name="Heuer A."/>
            <person name="Rast P."/>
            <person name="Oberbeckmann S."/>
            <person name="Bunk B."/>
            <person name="Jeske O."/>
            <person name="Meyerdierks A."/>
            <person name="Storesund J.E."/>
            <person name="Kallscheuer N."/>
            <person name="Luecker S."/>
            <person name="Lage O.M."/>
            <person name="Pohl T."/>
            <person name="Merkel B.J."/>
            <person name="Hornburger P."/>
            <person name="Mueller R.-W."/>
            <person name="Bruemmer F."/>
            <person name="Labrenz M."/>
            <person name="Spormann A.M."/>
            <person name="Op den Camp H."/>
            <person name="Overmann J."/>
            <person name="Amann R."/>
            <person name="Jetten M.S.M."/>
            <person name="Mascher T."/>
            <person name="Medema M.H."/>
            <person name="Devos D.P."/>
            <person name="Kaster A.-K."/>
            <person name="Ovreas L."/>
            <person name="Rohde M."/>
            <person name="Galperin M.Y."/>
            <person name="Jogler C."/>
        </authorList>
    </citation>
    <scope>NUCLEOTIDE SEQUENCE [LARGE SCALE GENOMIC DNA]</scope>
    <source>
        <strain evidence="3 4">Poly24</strain>
    </source>
</reference>
<feature type="transmembrane region" description="Helical" evidence="2">
    <location>
        <begin position="22"/>
        <end position="44"/>
    </location>
</feature>
<evidence type="ECO:0000313" key="4">
    <source>
        <dbReference type="Proteomes" id="UP000315082"/>
    </source>
</evidence>
<keyword evidence="2" id="KW-0812">Transmembrane</keyword>
<name>A0A518JNL0_9BACT</name>
<dbReference type="RefSeq" id="WP_197452306.1">
    <property type="nucleotide sequence ID" value="NZ_CP036348.1"/>
</dbReference>
<accession>A0A518JNL0</accession>
<evidence type="ECO:0000256" key="2">
    <source>
        <dbReference type="SAM" id="Phobius"/>
    </source>
</evidence>
<keyword evidence="4" id="KW-1185">Reference proteome</keyword>